<comment type="caution">
    <text evidence="3">The sequence shown here is derived from an EMBL/GenBank/DDBJ whole genome shotgun (WGS) entry which is preliminary data.</text>
</comment>
<keyword evidence="2" id="KW-1133">Transmembrane helix</keyword>
<dbReference type="VEuPathDB" id="ToxoDB:CSUI_000516"/>
<feature type="region of interest" description="Disordered" evidence="1">
    <location>
        <begin position="618"/>
        <end position="666"/>
    </location>
</feature>
<feature type="non-terminal residue" evidence="3">
    <location>
        <position position="666"/>
    </location>
</feature>
<keyword evidence="4" id="KW-1185">Reference proteome</keyword>
<feature type="transmembrane region" description="Helical" evidence="2">
    <location>
        <begin position="27"/>
        <end position="49"/>
    </location>
</feature>
<feature type="compositionally biased region" description="Polar residues" evidence="1">
    <location>
        <begin position="635"/>
        <end position="644"/>
    </location>
</feature>
<feature type="compositionally biased region" description="Basic and acidic residues" evidence="1">
    <location>
        <begin position="548"/>
        <end position="562"/>
    </location>
</feature>
<evidence type="ECO:0000256" key="1">
    <source>
        <dbReference type="SAM" id="MobiDB-lite"/>
    </source>
</evidence>
<dbReference type="AlphaFoldDB" id="A0A2C6KNP5"/>
<dbReference type="RefSeq" id="XP_067927267.1">
    <property type="nucleotide sequence ID" value="XM_068060750.1"/>
</dbReference>
<feature type="compositionally biased region" description="Low complexity" evidence="1">
    <location>
        <begin position="510"/>
        <end position="547"/>
    </location>
</feature>
<dbReference type="Proteomes" id="UP000221165">
    <property type="component" value="Unassembled WGS sequence"/>
</dbReference>
<sequence length="666" mass="74491">MNTFFSAFLRLLGEAGGKERRKMRGVFFSGSFLRLIFGVLFSFVLLFIFREEWRGESRSLAFSLFPREKKSQALIDLIERDRYFSSSPSSFLGVQGLSRRPPVHCHSPFTKKKKKISFLSPSSFSLSTLSSFSLSSSSSSPSTQGLSSLSPSPFFLSTSPRRIISSSSSSSSSSLCSSSSSPHLPESPLPYYLPPLPLPSALLARHAPSLPASPSSSSSLFTPSIHPSTQRDRIIALASSGLQAYTVLLTRELKRALGFLRRFPDRYPPYIRAVLLLMISEEKELLSSETERRKIRLKEELLQMEFDQLEKAVKKRTRRRKEMEKEERRKGENRKKMKRGSLEERGGGEEKDRQMKVNEIRLLERKKILEEEMKILERKKCLPSFERVYEEIQALYVELTSTGKAYAARVGESRSVREVKEIYRSGVKALRNLVSLRESSLLDYTLLSSFLHLHAHQRASLHRMSSKLPLLMLVGGPSVGKTSLFLALTAANSYVHEEAKKQISKILKVSSSSPSSSSSVPPSSSSSLPSSPSSFSSSPSSLLLPEGGLREGERKEEEEKRQSSFSSPGPSSLSSSLSPSSSSLDKKDQGEGVEVTPQSLALDEVRTRLETLQKEGKALWEGGSLPDPEDLVHPQTLSQVSQRMQQEEEDGEGEEEEQQQEREEEE</sequence>
<feature type="compositionally biased region" description="Basic and acidic residues" evidence="1">
    <location>
        <begin position="340"/>
        <end position="352"/>
    </location>
</feature>
<dbReference type="GeneID" id="94423961"/>
<feature type="compositionally biased region" description="Low complexity" evidence="1">
    <location>
        <begin position="563"/>
        <end position="583"/>
    </location>
</feature>
<feature type="compositionally biased region" description="Acidic residues" evidence="1">
    <location>
        <begin position="647"/>
        <end position="666"/>
    </location>
</feature>
<feature type="region of interest" description="Disordered" evidence="1">
    <location>
        <begin position="510"/>
        <end position="601"/>
    </location>
</feature>
<evidence type="ECO:0000313" key="4">
    <source>
        <dbReference type="Proteomes" id="UP000221165"/>
    </source>
</evidence>
<evidence type="ECO:0000313" key="3">
    <source>
        <dbReference type="EMBL" id="PHJ25621.1"/>
    </source>
</evidence>
<accession>A0A2C6KNP5</accession>
<evidence type="ECO:0000256" key="2">
    <source>
        <dbReference type="SAM" id="Phobius"/>
    </source>
</evidence>
<feature type="compositionally biased region" description="Basic and acidic residues" evidence="1">
    <location>
        <begin position="321"/>
        <end position="330"/>
    </location>
</feature>
<protein>
    <submittedName>
        <fullName evidence="3">Nucleolar gtp-binding protein 1</fullName>
    </submittedName>
</protein>
<keyword evidence="2" id="KW-0472">Membrane</keyword>
<name>A0A2C6KNP5_9APIC</name>
<keyword evidence="2" id="KW-0812">Transmembrane</keyword>
<gene>
    <name evidence="3" type="ORF">CSUI_000516</name>
</gene>
<organism evidence="3 4">
    <name type="scientific">Cystoisospora suis</name>
    <dbReference type="NCBI Taxonomy" id="483139"/>
    <lineage>
        <taxon>Eukaryota</taxon>
        <taxon>Sar</taxon>
        <taxon>Alveolata</taxon>
        <taxon>Apicomplexa</taxon>
        <taxon>Conoidasida</taxon>
        <taxon>Coccidia</taxon>
        <taxon>Eucoccidiorida</taxon>
        <taxon>Eimeriorina</taxon>
        <taxon>Sarcocystidae</taxon>
        <taxon>Cystoisospora</taxon>
    </lineage>
</organism>
<feature type="region of interest" description="Disordered" evidence="1">
    <location>
        <begin position="313"/>
        <end position="352"/>
    </location>
</feature>
<dbReference type="EMBL" id="MIGC01000191">
    <property type="protein sequence ID" value="PHJ25621.1"/>
    <property type="molecule type" value="Genomic_DNA"/>
</dbReference>
<reference evidence="3 4" key="1">
    <citation type="journal article" date="2017" name="Int. J. Parasitol.">
        <title>The genome of the protozoan parasite Cystoisospora suis and a reverse vaccinology approach to identify vaccine candidates.</title>
        <authorList>
            <person name="Palmieri N."/>
            <person name="Shrestha A."/>
            <person name="Ruttkowski B."/>
            <person name="Beck T."/>
            <person name="Vogl C."/>
            <person name="Tomley F."/>
            <person name="Blake D.P."/>
            <person name="Joachim A."/>
        </authorList>
    </citation>
    <scope>NUCLEOTIDE SEQUENCE [LARGE SCALE GENOMIC DNA]</scope>
    <source>
        <strain evidence="3 4">Wien I</strain>
    </source>
</reference>
<proteinExistence type="predicted"/>